<dbReference type="AlphaFoldDB" id="A0A1E7FVB6"/>
<dbReference type="InParanoid" id="A0A1E7FVB6"/>
<evidence type="ECO:0000313" key="7">
    <source>
        <dbReference type="Proteomes" id="UP000095751"/>
    </source>
</evidence>
<dbReference type="PROSITE" id="PS50865">
    <property type="entry name" value="ZF_MYND_2"/>
    <property type="match status" value="1"/>
</dbReference>
<evidence type="ECO:0000256" key="2">
    <source>
        <dbReference type="ARBA" id="ARBA00022771"/>
    </source>
</evidence>
<protein>
    <recommendedName>
        <fullName evidence="5">MYND-type domain-containing protein</fullName>
    </recommendedName>
</protein>
<keyword evidence="7" id="KW-1185">Reference proteome</keyword>
<dbReference type="Pfam" id="PF01753">
    <property type="entry name" value="zf-MYND"/>
    <property type="match status" value="1"/>
</dbReference>
<dbReference type="OrthoDB" id="45188at2759"/>
<evidence type="ECO:0000313" key="6">
    <source>
        <dbReference type="EMBL" id="OEU21783.1"/>
    </source>
</evidence>
<accession>A0A1E7FVB6</accession>
<organism evidence="6 7">
    <name type="scientific">Fragilariopsis cylindrus CCMP1102</name>
    <dbReference type="NCBI Taxonomy" id="635003"/>
    <lineage>
        <taxon>Eukaryota</taxon>
        <taxon>Sar</taxon>
        <taxon>Stramenopiles</taxon>
        <taxon>Ochrophyta</taxon>
        <taxon>Bacillariophyta</taxon>
        <taxon>Bacillariophyceae</taxon>
        <taxon>Bacillariophycidae</taxon>
        <taxon>Bacillariales</taxon>
        <taxon>Bacillariaceae</taxon>
        <taxon>Fragilariopsis</taxon>
    </lineage>
</organism>
<feature type="domain" description="MYND-type" evidence="5">
    <location>
        <begin position="81"/>
        <end position="122"/>
    </location>
</feature>
<dbReference type="Gene3D" id="6.10.140.2220">
    <property type="match status" value="1"/>
</dbReference>
<dbReference type="EMBL" id="KV784353">
    <property type="protein sequence ID" value="OEU21783.1"/>
    <property type="molecule type" value="Genomic_DNA"/>
</dbReference>
<dbReference type="Proteomes" id="UP000095751">
    <property type="component" value="Unassembled WGS sequence"/>
</dbReference>
<proteinExistence type="predicted"/>
<dbReference type="KEGG" id="fcy:FRACYDRAFT_231929"/>
<evidence type="ECO:0000259" key="5">
    <source>
        <dbReference type="PROSITE" id="PS50865"/>
    </source>
</evidence>
<keyword evidence="1" id="KW-0479">Metal-binding</keyword>
<evidence type="ECO:0000256" key="3">
    <source>
        <dbReference type="ARBA" id="ARBA00022833"/>
    </source>
</evidence>
<evidence type="ECO:0000256" key="4">
    <source>
        <dbReference type="PROSITE-ProRule" id="PRU00134"/>
    </source>
</evidence>
<gene>
    <name evidence="6" type="ORF">FRACYDRAFT_231929</name>
</gene>
<evidence type="ECO:0000256" key="1">
    <source>
        <dbReference type="ARBA" id="ARBA00022723"/>
    </source>
</evidence>
<keyword evidence="2 4" id="KW-0863">Zinc-finger</keyword>
<sequence length="251" mass="28221">MLSVSLHEVLTNDREDVAEFLIKKHGTSIHTEDMDGLSPMSMVTKGAQMSSRKVSRIISDVARREGRKTRKEKKQVADHICAGCGKEDIGETGKQCTGCKMRVYCRRECQVSHWQNGHRDECKQLKLLYSGVKVPPSPLPSGQSVSTISFISGRSKNEDEYRKPTGVRTDEKFVVKVQGGTDVMPIMVYDESRTCLFDIKPGKPGFTEILTEIKKEKTWQGRKTFMKASFDKSGIFIAYPLTAGVKAKYSW</sequence>
<name>A0A1E7FVB6_9STRA</name>
<keyword evidence="3" id="KW-0862">Zinc</keyword>
<dbReference type="InterPro" id="IPR002893">
    <property type="entry name" value="Znf_MYND"/>
</dbReference>
<dbReference type="SUPFAM" id="SSF144232">
    <property type="entry name" value="HIT/MYND zinc finger-like"/>
    <property type="match status" value="1"/>
</dbReference>
<reference evidence="6 7" key="1">
    <citation type="submission" date="2016-09" db="EMBL/GenBank/DDBJ databases">
        <title>Extensive genetic diversity and differential bi-allelic expression allows diatom success in the polar Southern Ocean.</title>
        <authorList>
            <consortium name="DOE Joint Genome Institute"/>
            <person name="Mock T."/>
            <person name="Otillar R.P."/>
            <person name="Strauss J."/>
            <person name="Dupont C."/>
            <person name="Frickenhaus S."/>
            <person name="Maumus F."/>
            <person name="Mcmullan M."/>
            <person name="Sanges R."/>
            <person name="Schmutz J."/>
            <person name="Toseland A."/>
            <person name="Valas R."/>
            <person name="Veluchamy A."/>
            <person name="Ward B.J."/>
            <person name="Allen A."/>
            <person name="Barry K."/>
            <person name="Falciatore A."/>
            <person name="Ferrante M."/>
            <person name="Fortunato A.E."/>
            <person name="Gloeckner G."/>
            <person name="Gruber A."/>
            <person name="Hipkin R."/>
            <person name="Janech M."/>
            <person name="Kroth P."/>
            <person name="Leese F."/>
            <person name="Lindquist E."/>
            <person name="Lyon B.R."/>
            <person name="Martin J."/>
            <person name="Mayer C."/>
            <person name="Parker M."/>
            <person name="Quesneville H."/>
            <person name="Raymond J."/>
            <person name="Uhlig C."/>
            <person name="Valentin K.U."/>
            <person name="Worden A.Z."/>
            <person name="Armbrust E.V."/>
            <person name="Bowler C."/>
            <person name="Green B."/>
            <person name="Moulton V."/>
            <person name="Van Oosterhout C."/>
            <person name="Grigoriev I."/>
        </authorList>
    </citation>
    <scope>NUCLEOTIDE SEQUENCE [LARGE SCALE GENOMIC DNA]</scope>
    <source>
        <strain evidence="6 7">CCMP1102</strain>
    </source>
</reference>
<dbReference type="GO" id="GO:0008270">
    <property type="term" value="F:zinc ion binding"/>
    <property type="evidence" value="ECO:0007669"/>
    <property type="project" value="UniProtKB-KW"/>
</dbReference>